<feature type="transmembrane region" description="Helical" evidence="1">
    <location>
        <begin position="35"/>
        <end position="62"/>
    </location>
</feature>
<evidence type="ECO:0000313" key="3">
    <source>
        <dbReference type="Proteomes" id="UP000004994"/>
    </source>
</evidence>
<proteinExistence type="predicted"/>
<dbReference type="Proteomes" id="UP000004994">
    <property type="component" value="Chromosome 3"/>
</dbReference>
<dbReference type="Gramene" id="Solyc03g118400.1.1">
    <property type="protein sequence ID" value="Solyc03g118400.1.1.1"/>
    <property type="gene ID" value="Solyc03g118400.1"/>
</dbReference>
<reference evidence="2" key="2">
    <citation type="submission" date="2019-01" db="UniProtKB">
        <authorList>
            <consortium name="EnsemblPlants"/>
        </authorList>
    </citation>
    <scope>IDENTIFICATION</scope>
    <source>
        <strain evidence="2">cv. Heinz 1706</strain>
    </source>
</reference>
<dbReference type="EnsemblPlants" id="Solyc03g118400.1.1">
    <property type="protein sequence ID" value="Solyc03g118400.1.1.1"/>
    <property type="gene ID" value="Solyc03g118400.1"/>
</dbReference>
<keyword evidence="1" id="KW-1133">Transmembrane helix</keyword>
<dbReference type="InParanoid" id="A0A3Q7FSE9"/>
<keyword evidence="1" id="KW-0812">Transmembrane</keyword>
<name>A0A3Q7FSE9_SOLLC</name>
<evidence type="ECO:0000256" key="1">
    <source>
        <dbReference type="SAM" id="Phobius"/>
    </source>
</evidence>
<keyword evidence="1" id="KW-0472">Membrane</keyword>
<organism evidence="2">
    <name type="scientific">Solanum lycopersicum</name>
    <name type="common">Tomato</name>
    <name type="synonym">Lycopersicon esculentum</name>
    <dbReference type="NCBI Taxonomy" id="4081"/>
    <lineage>
        <taxon>Eukaryota</taxon>
        <taxon>Viridiplantae</taxon>
        <taxon>Streptophyta</taxon>
        <taxon>Embryophyta</taxon>
        <taxon>Tracheophyta</taxon>
        <taxon>Spermatophyta</taxon>
        <taxon>Magnoliopsida</taxon>
        <taxon>eudicotyledons</taxon>
        <taxon>Gunneridae</taxon>
        <taxon>Pentapetalae</taxon>
        <taxon>asterids</taxon>
        <taxon>lamiids</taxon>
        <taxon>Solanales</taxon>
        <taxon>Solanaceae</taxon>
        <taxon>Solanoideae</taxon>
        <taxon>Solaneae</taxon>
        <taxon>Solanum</taxon>
        <taxon>Solanum subgen. Lycopersicon</taxon>
    </lineage>
</organism>
<keyword evidence="3" id="KW-1185">Reference proteome</keyword>
<reference evidence="2" key="1">
    <citation type="journal article" date="2012" name="Nature">
        <title>The tomato genome sequence provides insights into fleshy fruit evolution.</title>
        <authorList>
            <consortium name="Tomato Genome Consortium"/>
        </authorList>
    </citation>
    <scope>NUCLEOTIDE SEQUENCE [LARGE SCALE GENOMIC DNA]</scope>
    <source>
        <strain evidence="2">cv. Heinz 1706</strain>
    </source>
</reference>
<sequence>MPQIISFFNYFILYVIGVVYLSISLSIYINKKNCLYLFCITINNYSYSQKAPFFLIVFFLIYKFEEKRKC</sequence>
<evidence type="ECO:0000313" key="2">
    <source>
        <dbReference type="EnsemblPlants" id="Solyc03g118400.1.1.1"/>
    </source>
</evidence>
<dbReference type="PaxDb" id="4081-Solyc03g118400.1.1"/>
<dbReference type="AlphaFoldDB" id="A0A3Q7FSE9"/>
<accession>A0A3Q7FSE9</accession>
<feature type="transmembrane region" description="Helical" evidence="1">
    <location>
        <begin position="7"/>
        <end position="29"/>
    </location>
</feature>
<protein>
    <submittedName>
        <fullName evidence="2">Uncharacterized protein</fullName>
    </submittedName>
</protein>